<dbReference type="PANTHER" id="PTHR13174">
    <property type="entry name" value="D-GLUCURONYL C5-EPIMERASE"/>
    <property type="match status" value="1"/>
</dbReference>
<dbReference type="RefSeq" id="WP_322522344.1">
    <property type="nucleotide sequence ID" value="NZ_CP140153.1"/>
</dbReference>
<organism evidence="2 3">
    <name type="scientific">Guyparkeria halophila</name>
    <dbReference type="NCBI Taxonomy" id="47960"/>
    <lineage>
        <taxon>Bacteria</taxon>
        <taxon>Pseudomonadati</taxon>
        <taxon>Pseudomonadota</taxon>
        <taxon>Gammaproteobacteria</taxon>
        <taxon>Chromatiales</taxon>
        <taxon>Thioalkalibacteraceae</taxon>
        <taxon>Guyparkeria</taxon>
    </lineage>
</organism>
<dbReference type="Gene3D" id="1.50.10.20">
    <property type="match status" value="1"/>
</dbReference>
<sequence>MIKFVVFLIFILALVGSDFWLHDKLSNFPNYFGWRELAKTANAEYRELGVDVKDFESGYSYNGPYMDYGNGRYFKESKGRIRLDKSGIPEVRYGEEFHYNPVTTAQFALAEYSRPGGVSSKFLDIVDSLVSRQDANGAFRYNFVFRKYAHEEDYEPGWTSAMAQGQALSALARAYALTEDEKYLESGELAFNYLTTPFDEGGVKTDLGELRSSWSGDVFFMEYPADPPVYTLNGYMFVIIGLYDWNEAIGRSDATRRVLEDSLLSFRKILGFYDLGAFSSYDLSFMTLPFKKSGEKRSPHYSPYYHAVHIEQLNLLYDIFGEQYMRETAERWAEYVR</sequence>
<dbReference type="InterPro" id="IPR008928">
    <property type="entry name" value="6-hairpin_glycosidase_sf"/>
</dbReference>
<dbReference type="Proteomes" id="UP001327459">
    <property type="component" value="Chromosome"/>
</dbReference>
<dbReference type="Pfam" id="PF06662">
    <property type="entry name" value="C5-epim_C"/>
    <property type="match status" value="1"/>
</dbReference>
<dbReference type="InterPro" id="IPR010598">
    <property type="entry name" value="C5-epim_C"/>
</dbReference>
<name>A0ABZ0Z1Y2_9GAMM</name>
<dbReference type="InterPro" id="IPR039721">
    <property type="entry name" value="C5-epimerase"/>
</dbReference>
<dbReference type="SUPFAM" id="SSF48208">
    <property type="entry name" value="Six-hairpin glycosidases"/>
    <property type="match status" value="1"/>
</dbReference>
<keyword evidence="3" id="KW-1185">Reference proteome</keyword>
<proteinExistence type="predicted"/>
<gene>
    <name evidence="2" type="ORF">SR882_05575</name>
</gene>
<evidence type="ECO:0000259" key="1">
    <source>
        <dbReference type="Pfam" id="PF06662"/>
    </source>
</evidence>
<accession>A0ABZ0Z1Y2</accession>
<dbReference type="EMBL" id="CP140153">
    <property type="protein sequence ID" value="WQH17375.1"/>
    <property type="molecule type" value="Genomic_DNA"/>
</dbReference>
<reference evidence="2 3" key="1">
    <citation type="submission" date="2023-11" db="EMBL/GenBank/DDBJ databases">
        <title>MicrobeMod: A computational toolkit for identifying prokaryotic methylation and restriction-modification with nanopore sequencing.</title>
        <authorList>
            <person name="Crits-Christoph A."/>
            <person name="Kang S.C."/>
            <person name="Lee H."/>
            <person name="Ostrov N."/>
        </authorList>
    </citation>
    <scope>NUCLEOTIDE SEQUENCE [LARGE SCALE GENOMIC DNA]</scope>
    <source>
        <strain evidence="2 3">ATCC 49870</strain>
    </source>
</reference>
<feature type="domain" description="D-glucuronyl C5-epimerase C-terminal" evidence="1">
    <location>
        <begin position="133"/>
        <end position="333"/>
    </location>
</feature>
<evidence type="ECO:0000313" key="3">
    <source>
        <dbReference type="Proteomes" id="UP001327459"/>
    </source>
</evidence>
<evidence type="ECO:0000313" key="2">
    <source>
        <dbReference type="EMBL" id="WQH17375.1"/>
    </source>
</evidence>
<dbReference type="PANTHER" id="PTHR13174:SF3">
    <property type="entry name" value="D-GLUCURONYL C5-EPIMERASE"/>
    <property type="match status" value="1"/>
</dbReference>
<protein>
    <submittedName>
        <fullName evidence="2">D-glucuronyl C5-epimerase family protein</fullName>
    </submittedName>
</protein>